<dbReference type="InterPro" id="IPR044855">
    <property type="entry name" value="CoA-Trfase_III_dom3_sf"/>
</dbReference>
<keyword evidence="1 2" id="KW-0808">Transferase</keyword>
<dbReference type="SUPFAM" id="SSF89796">
    <property type="entry name" value="CoA-transferase family III (CaiB/BaiF)"/>
    <property type="match status" value="1"/>
</dbReference>
<accession>A0A316GIN3</accession>
<dbReference type="GO" id="GO:0008410">
    <property type="term" value="F:CoA-transferase activity"/>
    <property type="evidence" value="ECO:0007669"/>
    <property type="project" value="TreeGrafter"/>
</dbReference>
<name>A0A316GIN3_9RHOB</name>
<evidence type="ECO:0000313" key="3">
    <source>
        <dbReference type="Proteomes" id="UP000245708"/>
    </source>
</evidence>
<gene>
    <name evidence="2" type="ORF">C7455_104277</name>
</gene>
<dbReference type="Gene3D" id="3.30.1540.10">
    <property type="entry name" value="formyl-coa transferase, domain 3"/>
    <property type="match status" value="1"/>
</dbReference>
<dbReference type="EMBL" id="QGGW01000004">
    <property type="protein sequence ID" value="PWK60640.1"/>
    <property type="molecule type" value="Genomic_DNA"/>
</dbReference>
<protein>
    <submittedName>
        <fullName evidence="2">Crotonobetainyl-CoA:carnitine CoA-transferase CaiB-like acyl-CoA transferase</fullName>
    </submittedName>
</protein>
<sequence length="421" mass="43796">MTAGSSPTTIPAQALWGLRVVDLSRILAGPTATQLLADLGAEVIKIERPGKGDDTRGWGPPFVTDDAGTETRESAYYLSANRGKHSVAVNIADPRGQDIVKALVARADVLVENFKPGDLARYGLDYKTLHKINPRLVYCSITGFGQTGPNPERAGYDFLVQGEGGLMSLTGEAGGPPMKAGVGIADLICGMYAAVGILAAIQSRHETGEGQHIDIALMDAQVAMLINQGVGYLTDGRVPPRRGNDHPTIVPYGTFPASDGSFILAVGNDAQFARFVTAAGAPGLATDARFATNAARVRHRDRLIPLIAALTEGRSAAEWLAICEAETVPAGPVNDLAQVFASPQVAARGMRISLPHPAAAGGAVDLIGNPLQLSRTPVTYAKAPPMLGADTGAVLTRHLGLEPGDLATLKAAGVIDGNLNP</sequence>
<comment type="caution">
    <text evidence="2">The sequence shown here is derived from an EMBL/GenBank/DDBJ whole genome shotgun (WGS) entry which is preliminary data.</text>
</comment>
<dbReference type="InterPro" id="IPR050483">
    <property type="entry name" value="CoA-transferase_III_domain"/>
</dbReference>
<dbReference type="Pfam" id="PF02515">
    <property type="entry name" value="CoA_transf_3"/>
    <property type="match status" value="1"/>
</dbReference>
<dbReference type="Gene3D" id="3.40.50.10540">
    <property type="entry name" value="Crotonobetainyl-coa:carnitine coa-transferase, domain 1"/>
    <property type="match status" value="1"/>
</dbReference>
<dbReference type="InterPro" id="IPR023606">
    <property type="entry name" value="CoA-Trfase_III_dom_1_sf"/>
</dbReference>
<dbReference type="PANTHER" id="PTHR48207:SF3">
    <property type="entry name" value="SUCCINATE--HYDROXYMETHYLGLUTARATE COA-TRANSFERASE"/>
    <property type="match status" value="1"/>
</dbReference>
<dbReference type="InterPro" id="IPR003673">
    <property type="entry name" value="CoA-Trfase_fam_III"/>
</dbReference>
<keyword evidence="3" id="KW-1185">Reference proteome</keyword>
<dbReference type="RefSeq" id="WP_245904293.1">
    <property type="nucleotide sequence ID" value="NZ_QGGW01000004.1"/>
</dbReference>
<dbReference type="PANTHER" id="PTHR48207">
    <property type="entry name" value="SUCCINATE--HYDROXYMETHYLGLUTARATE COA-TRANSFERASE"/>
    <property type="match status" value="1"/>
</dbReference>
<proteinExistence type="predicted"/>
<evidence type="ECO:0000313" key="2">
    <source>
        <dbReference type="EMBL" id="PWK60640.1"/>
    </source>
</evidence>
<organism evidence="2 3">
    <name type="scientific">Roseicyclus mahoneyensis</name>
    <dbReference type="NCBI Taxonomy" id="164332"/>
    <lineage>
        <taxon>Bacteria</taxon>
        <taxon>Pseudomonadati</taxon>
        <taxon>Pseudomonadota</taxon>
        <taxon>Alphaproteobacteria</taxon>
        <taxon>Rhodobacterales</taxon>
        <taxon>Roseobacteraceae</taxon>
        <taxon>Roseicyclus</taxon>
    </lineage>
</organism>
<evidence type="ECO:0000256" key="1">
    <source>
        <dbReference type="ARBA" id="ARBA00022679"/>
    </source>
</evidence>
<dbReference type="Proteomes" id="UP000245708">
    <property type="component" value="Unassembled WGS sequence"/>
</dbReference>
<reference evidence="2 3" key="1">
    <citation type="submission" date="2018-05" db="EMBL/GenBank/DDBJ databases">
        <title>Genomic Encyclopedia of Type Strains, Phase IV (KMG-IV): sequencing the most valuable type-strain genomes for metagenomic binning, comparative biology and taxonomic classification.</title>
        <authorList>
            <person name="Goeker M."/>
        </authorList>
    </citation>
    <scope>NUCLEOTIDE SEQUENCE [LARGE SCALE GENOMIC DNA]</scope>
    <source>
        <strain evidence="2 3">DSM 16097</strain>
    </source>
</reference>
<dbReference type="AlphaFoldDB" id="A0A316GIN3"/>